<accession>A0A9P1KFJ1</accession>
<feature type="transmembrane region" description="Helical" evidence="1">
    <location>
        <begin position="26"/>
        <end position="45"/>
    </location>
</feature>
<dbReference type="Proteomes" id="UP000032946">
    <property type="component" value="Chromosome"/>
</dbReference>
<keyword evidence="1" id="KW-0472">Membrane</keyword>
<dbReference type="AlphaFoldDB" id="A0A9P1KFJ1"/>
<evidence type="ECO:0000313" key="3">
    <source>
        <dbReference type="Proteomes" id="UP000032946"/>
    </source>
</evidence>
<keyword evidence="3" id="KW-1185">Reference proteome</keyword>
<protein>
    <submittedName>
        <fullName evidence="2">Uncharacterized protein</fullName>
    </submittedName>
</protein>
<keyword evidence="1" id="KW-0812">Transmembrane</keyword>
<evidence type="ECO:0000313" key="2">
    <source>
        <dbReference type="EMBL" id="CDM94624.1"/>
    </source>
</evidence>
<name>A0A9P1KFJ1_9CYAN</name>
<keyword evidence="1" id="KW-1133">Transmembrane helix</keyword>
<reference evidence="2 3" key="1">
    <citation type="submission" date="2014-02" db="EMBL/GenBank/DDBJ databases">
        <authorList>
            <person name="Genoscope - CEA"/>
        </authorList>
    </citation>
    <scope>NUCLEOTIDE SEQUENCE [LARGE SCALE GENOMIC DNA]</scope>
    <source>
        <strain evidence="2 3">PCC 8005</strain>
    </source>
</reference>
<gene>
    <name evidence="2" type="ORF">ARTHRO_20158</name>
</gene>
<sequence>MRHIPTIFGKHEKITFRDARAPSAPLYVLLFQCLAAVCVVTLDCIGMKRDTLVWYPNIP</sequence>
<dbReference type="EMBL" id="FO818640">
    <property type="protein sequence ID" value="CDM94624.1"/>
    <property type="molecule type" value="Genomic_DNA"/>
</dbReference>
<evidence type="ECO:0000256" key="1">
    <source>
        <dbReference type="SAM" id="Phobius"/>
    </source>
</evidence>
<organism evidence="2 3">
    <name type="scientific">Limnospira indica PCC 8005</name>
    <dbReference type="NCBI Taxonomy" id="376219"/>
    <lineage>
        <taxon>Bacteria</taxon>
        <taxon>Bacillati</taxon>
        <taxon>Cyanobacteriota</taxon>
        <taxon>Cyanophyceae</taxon>
        <taxon>Oscillatoriophycideae</taxon>
        <taxon>Oscillatoriales</taxon>
        <taxon>Sirenicapillariaceae</taxon>
        <taxon>Limnospira</taxon>
    </lineage>
</organism>
<proteinExistence type="predicted"/>